<feature type="compositionally biased region" description="Basic and acidic residues" evidence="1">
    <location>
        <begin position="257"/>
        <end position="266"/>
    </location>
</feature>
<protein>
    <submittedName>
        <fullName evidence="3">Appr-1-p processing enzyme family</fullName>
    </submittedName>
</protein>
<dbReference type="Gene3D" id="3.40.220.10">
    <property type="entry name" value="Leucine Aminopeptidase, subunit E, domain 1"/>
    <property type="match status" value="1"/>
</dbReference>
<feature type="region of interest" description="Disordered" evidence="1">
    <location>
        <begin position="245"/>
        <end position="345"/>
    </location>
</feature>
<evidence type="ECO:0000313" key="4">
    <source>
        <dbReference type="Proteomes" id="UP000247498"/>
    </source>
</evidence>
<dbReference type="AlphaFoldDB" id="A0A2V0PGF0"/>
<dbReference type="InterPro" id="IPR043472">
    <property type="entry name" value="Macro_dom-like"/>
</dbReference>
<dbReference type="OrthoDB" id="6133115at2759"/>
<dbReference type="CDD" id="cd02908">
    <property type="entry name" value="Macro_OAADPr_deacetylase"/>
    <property type="match status" value="1"/>
</dbReference>
<dbReference type="SUPFAM" id="SSF52949">
    <property type="entry name" value="Macro domain-like"/>
    <property type="match status" value="1"/>
</dbReference>
<dbReference type="InParanoid" id="A0A2V0PGF0"/>
<dbReference type="PANTHER" id="PTHR11106">
    <property type="entry name" value="GANGLIOSIDE INDUCED DIFFERENTIATION ASSOCIATED PROTEIN 2-RELATED"/>
    <property type="match status" value="1"/>
</dbReference>
<feature type="compositionally biased region" description="Low complexity" evidence="1">
    <location>
        <begin position="297"/>
        <end position="314"/>
    </location>
</feature>
<feature type="compositionally biased region" description="Polar residues" evidence="1">
    <location>
        <begin position="267"/>
        <end position="285"/>
    </location>
</feature>
<dbReference type="EMBL" id="BDRX01000139">
    <property type="protein sequence ID" value="GBF98924.1"/>
    <property type="molecule type" value="Genomic_DNA"/>
</dbReference>
<accession>A0A2V0PGF0</accession>
<comment type="caution">
    <text evidence="3">The sequence shown here is derived from an EMBL/GenBank/DDBJ whole genome shotgun (WGS) entry which is preliminary data.</text>
</comment>
<dbReference type="FunCoup" id="A0A2V0PGF0">
    <property type="interactions" value="1183"/>
</dbReference>
<dbReference type="Pfam" id="PF01661">
    <property type="entry name" value="Macro"/>
    <property type="match status" value="1"/>
</dbReference>
<evidence type="ECO:0000313" key="3">
    <source>
        <dbReference type="EMBL" id="GBF98924.1"/>
    </source>
</evidence>
<reference evidence="3 4" key="1">
    <citation type="journal article" date="2018" name="Sci. Rep.">
        <title>Raphidocelis subcapitata (=Pseudokirchneriella subcapitata) provides an insight into genome evolution and environmental adaptations in the Sphaeropleales.</title>
        <authorList>
            <person name="Suzuki S."/>
            <person name="Yamaguchi H."/>
            <person name="Nakajima N."/>
            <person name="Kawachi M."/>
        </authorList>
    </citation>
    <scope>NUCLEOTIDE SEQUENCE [LARGE SCALE GENOMIC DNA]</scope>
    <source>
        <strain evidence="3 4">NIES-35</strain>
    </source>
</reference>
<dbReference type="PROSITE" id="PS51154">
    <property type="entry name" value="MACRO"/>
    <property type="match status" value="1"/>
</dbReference>
<evidence type="ECO:0000256" key="1">
    <source>
        <dbReference type="SAM" id="MobiDB-lite"/>
    </source>
</evidence>
<feature type="domain" description="Macro" evidence="2">
    <location>
        <begin position="57"/>
        <end position="238"/>
    </location>
</feature>
<dbReference type="STRING" id="307507.A0A2V0PGF0"/>
<keyword evidence="4" id="KW-1185">Reference proteome</keyword>
<feature type="region of interest" description="Disordered" evidence="1">
    <location>
        <begin position="16"/>
        <end position="54"/>
    </location>
</feature>
<dbReference type="PANTHER" id="PTHR11106:SF27">
    <property type="entry name" value="MACRO DOMAIN-CONTAINING PROTEIN"/>
    <property type="match status" value="1"/>
</dbReference>
<proteinExistence type="predicted"/>
<sequence>MIGAVRGHLPSRLLAALSPPGTARPAPAELHRRAGPAHARSSAGASGSGRAPAMPSANAKWYRLPNEGLLVLSEGDITSWSGDAIVNAANERMLGGGGVDGAIHRAAGPRLMEACQQVPEVRPDVRCPTGEARITRGGRLQAKYVIHTVGPRYESDEESAPLLAAAYKSCLDLANKHRLENIAFPALSTGIYGYPKKEAAEVAFKAVAAAAGAVRYVEFVLMPRDVFDAFSAAADASELEAIVGAGGPAASEPPDEVPVKEGEQRSLHFSSQAAQPTESGSQTDSVCGGGGKGPEGGEVTSAAAARAPTPSAATGPLSHTPSNQPQPSGAAPASTVSGEPLGSRR</sequence>
<gene>
    <name evidence="3" type="ORF">Rsub_11716</name>
</gene>
<evidence type="ECO:0000259" key="2">
    <source>
        <dbReference type="PROSITE" id="PS51154"/>
    </source>
</evidence>
<dbReference type="SMART" id="SM00506">
    <property type="entry name" value="A1pp"/>
    <property type="match status" value="1"/>
</dbReference>
<dbReference type="Proteomes" id="UP000247498">
    <property type="component" value="Unassembled WGS sequence"/>
</dbReference>
<name>A0A2V0PGF0_9CHLO</name>
<feature type="compositionally biased region" description="Gly residues" evidence="1">
    <location>
        <begin position="287"/>
        <end position="296"/>
    </location>
</feature>
<dbReference type="InterPro" id="IPR002589">
    <property type="entry name" value="Macro_dom"/>
</dbReference>
<feature type="compositionally biased region" description="Low complexity" evidence="1">
    <location>
        <begin position="36"/>
        <end position="53"/>
    </location>
</feature>
<organism evidence="3 4">
    <name type="scientific">Raphidocelis subcapitata</name>
    <dbReference type="NCBI Taxonomy" id="307507"/>
    <lineage>
        <taxon>Eukaryota</taxon>
        <taxon>Viridiplantae</taxon>
        <taxon>Chlorophyta</taxon>
        <taxon>core chlorophytes</taxon>
        <taxon>Chlorophyceae</taxon>
        <taxon>CS clade</taxon>
        <taxon>Sphaeropleales</taxon>
        <taxon>Selenastraceae</taxon>
        <taxon>Raphidocelis</taxon>
    </lineage>
</organism>
<feature type="compositionally biased region" description="Polar residues" evidence="1">
    <location>
        <begin position="317"/>
        <end position="327"/>
    </location>
</feature>